<dbReference type="EMBL" id="PVNG01000027">
    <property type="protein sequence ID" value="PRX53436.1"/>
    <property type="molecule type" value="Genomic_DNA"/>
</dbReference>
<protein>
    <submittedName>
        <fullName evidence="2">Uncharacterized protein</fullName>
    </submittedName>
</protein>
<accession>A0A2T0M7Q3</accession>
<feature type="region of interest" description="Disordered" evidence="1">
    <location>
        <begin position="108"/>
        <end position="164"/>
    </location>
</feature>
<feature type="compositionally biased region" description="Basic and acidic residues" evidence="1">
    <location>
        <begin position="142"/>
        <end position="154"/>
    </location>
</feature>
<gene>
    <name evidence="2" type="ORF">B0I32_12725</name>
</gene>
<feature type="compositionally biased region" description="Low complexity" evidence="1">
    <location>
        <begin position="116"/>
        <end position="129"/>
    </location>
</feature>
<dbReference type="AlphaFoldDB" id="A0A2T0M7Q3"/>
<organism evidence="2 3">
    <name type="scientific">Nonomuraea fuscirosea</name>
    <dbReference type="NCBI Taxonomy" id="1291556"/>
    <lineage>
        <taxon>Bacteria</taxon>
        <taxon>Bacillati</taxon>
        <taxon>Actinomycetota</taxon>
        <taxon>Actinomycetes</taxon>
        <taxon>Streptosporangiales</taxon>
        <taxon>Streptosporangiaceae</taxon>
        <taxon>Nonomuraea</taxon>
    </lineage>
</organism>
<dbReference type="Proteomes" id="UP000238312">
    <property type="component" value="Unassembled WGS sequence"/>
</dbReference>
<keyword evidence="3" id="KW-1185">Reference proteome</keyword>
<evidence type="ECO:0000256" key="1">
    <source>
        <dbReference type="SAM" id="MobiDB-lite"/>
    </source>
</evidence>
<sequence length="286" mass="28901">MFHLSLVLLSIMAAVWPSPVPTVSERWHAWPVARVFPDSVPGSSPSGARVTYVLAGVAPEAPCRRAFQPAAVRSSCRTALRATYADSTRTFVVTVGIAVLANRTTTATDPGARQVGGPAADPDAGQAAGSTADPGTGQDGRPAADPDARQDGRSAADPSAGQAVGSSADLGFGLAAGPSADLAAGSWAGTSAGVVAGSVADLGVVLADAGRPATVRPVAFPGGAAERFGDRQYFTGVVVDSDERYVVATAAGYADGRTYRPGDGAVARLRHAARQLATVLHQALTR</sequence>
<evidence type="ECO:0000313" key="2">
    <source>
        <dbReference type="EMBL" id="PRX53436.1"/>
    </source>
</evidence>
<comment type="caution">
    <text evidence="2">The sequence shown here is derived from an EMBL/GenBank/DDBJ whole genome shotgun (WGS) entry which is preliminary data.</text>
</comment>
<proteinExistence type="predicted"/>
<name>A0A2T0M7Q3_9ACTN</name>
<dbReference type="OrthoDB" id="3386555at2"/>
<dbReference type="RefSeq" id="WP_146178558.1">
    <property type="nucleotide sequence ID" value="NZ_PVNG01000027.1"/>
</dbReference>
<reference evidence="2 3" key="1">
    <citation type="submission" date="2018-03" db="EMBL/GenBank/DDBJ databases">
        <title>Genomic Encyclopedia of Type Strains, Phase III (KMG-III): the genomes of soil and plant-associated and newly described type strains.</title>
        <authorList>
            <person name="Whitman W."/>
        </authorList>
    </citation>
    <scope>NUCLEOTIDE SEQUENCE [LARGE SCALE GENOMIC DNA]</scope>
    <source>
        <strain evidence="2 3">CGMCC 4.7104</strain>
    </source>
</reference>
<evidence type="ECO:0000313" key="3">
    <source>
        <dbReference type="Proteomes" id="UP000238312"/>
    </source>
</evidence>